<dbReference type="Pfam" id="PF00026">
    <property type="entry name" value="Asp"/>
    <property type="match status" value="1"/>
</dbReference>
<comment type="similarity">
    <text evidence="1">Belongs to the oxygen-dependent FAD-linked oxidoreductase family.</text>
</comment>
<feature type="domain" description="FAD-binding PCMH-type" evidence="4">
    <location>
        <begin position="120"/>
        <end position="301"/>
    </location>
</feature>
<dbReference type="GO" id="GO:0006508">
    <property type="term" value="P:proteolysis"/>
    <property type="evidence" value="ECO:0007669"/>
    <property type="project" value="InterPro"/>
</dbReference>
<dbReference type="InterPro" id="IPR021109">
    <property type="entry name" value="Peptidase_aspartic_dom_sf"/>
</dbReference>
<dbReference type="PRINTS" id="PR00792">
    <property type="entry name" value="PEPSIN"/>
</dbReference>
<dbReference type="SUPFAM" id="SSF56176">
    <property type="entry name" value="FAD-binding/transporter-associated domain-like"/>
    <property type="match status" value="1"/>
</dbReference>
<comment type="similarity">
    <text evidence="2">Belongs to the peptidase A1 family.</text>
</comment>
<dbReference type="AlphaFoldDB" id="A0A8H4VP92"/>
<organism evidence="6 7">
    <name type="scientific">Agrocybe pediades</name>
    <dbReference type="NCBI Taxonomy" id="84607"/>
    <lineage>
        <taxon>Eukaryota</taxon>
        <taxon>Fungi</taxon>
        <taxon>Dikarya</taxon>
        <taxon>Basidiomycota</taxon>
        <taxon>Agaricomycotina</taxon>
        <taxon>Agaricomycetes</taxon>
        <taxon>Agaricomycetidae</taxon>
        <taxon>Agaricales</taxon>
        <taxon>Agaricineae</taxon>
        <taxon>Strophariaceae</taxon>
        <taxon>Agrocybe</taxon>
    </lineage>
</organism>
<dbReference type="InterPro" id="IPR034164">
    <property type="entry name" value="Pepsin-like_dom"/>
</dbReference>
<evidence type="ECO:0000313" key="7">
    <source>
        <dbReference type="Proteomes" id="UP000521872"/>
    </source>
</evidence>
<dbReference type="Gene3D" id="2.40.70.10">
    <property type="entry name" value="Acid Proteases"/>
    <property type="match status" value="2"/>
</dbReference>
<dbReference type="InterPro" id="IPR033121">
    <property type="entry name" value="PEPTIDASE_A1"/>
</dbReference>
<comment type="caution">
    <text evidence="6">The sequence shown here is derived from an EMBL/GenBank/DDBJ whole genome shotgun (WGS) entry which is preliminary data.</text>
</comment>
<dbReference type="EMBL" id="JAACJL010000030">
    <property type="protein sequence ID" value="KAF4617921.1"/>
    <property type="molecule type" value="Genomic_DNA"/>
</dbReference>
<dbReference type="Gene3D" id="3.30.465.10">
    <property type="match status" value="2"/>
</dbReference>
<protein>
    <recommendedName>
        <fullName evidence="8">FAD-binding PCMH-type domain-containing protein</fullName>
    </recommendedName>
</protein>
<dbReference type="PROSITE" id="PS51767">
    <property type="entry name" value="PEPTIDASE_A1"/>
    <property type="match status" value="1"/>
</dbReference>
<evidence type="ECO:0000256" key="1">
    <source>
        <dbReference type="ARBA" id="ARBA00005466"/>
    </source>
</evidence>
<dbReference type="PANTHER" id="PTHR13878:SF91">
    <property type="entry name" value="FAD BINDING DOMAIN PROTEIN (AFU_ORTHOLOGUE AFUA_6G12070)-RELATED"/>
    <property type="match status" value="1"/>
</dbReference>
<sequence>MLLTPILPLLEAFGLSKFQSLISPSGSPVLNQTAWDEIYEEVEGRLFGSQPVARPCFSQSNDDQALCEVFRKNSRTTGYLSDRPSGYVQLQWESCQATSEDCLVDPTDSTGDSTTRHCKLGSISERYINVEKPNDVSAAFKFSRKTGMPLVIKNSGHDYMGRSSAPGSLMLWMHRLKKMSSQSDFVPEGCLKSYPAMTMGAGVQWKDAYEFADQHNFTVVGGMDGAVGAVGGWLQGGGHSPLSNTMGLGVDRVLQFKVVTPDGEYRVANECQNEDLFFALRGGGGGTFGVVMEATVLTSPKVTLQSVLVTFNPDIETTKELWSVLADNGLSWAKDGWGGLSMAHVAWMINPVLNKAEAEASIAPLLQFGQEMERRNVPGFKLIVTEFPSWGTFFETFTRNYAAVTSASFALSSRLVSKSNLATPERRSELVSGLLAANAATPGLIILITAPSSTVSTGMTSVTEAWRSSLYHVTLIAQWKWNATKAEKRQRYQDASSSIDNLRRITPNAAYVNEADVYEPNHQEAFWGGHYPELLRIKRKYDPEHLLDCWHCALIVVACQLVQALATTSEEHGMRFVDERRGVDVAFAADKGTRRIQKRGDISGSVGLGNFIDLMYTVPVQVGNEVLALHLDTGSSDLWVISDKCNENACKGAKVERYPDASLVPTNVSVDMSYGDSTTGSYASGPIGRETVSVAGVALTDQAFALVEDTTNNIVKFNVTGILGLSFPSASRIQEDLAHQVGDLKQTDGFVQSLDTNGPFLSRLAMSGALDSPMFSVQFQRTAIDVGGVGSFTIGKLPDGIDNSSMTWVPVRRYTAEDGGLPPPSFASEEVYPYRWEIDIDGVFLDGVRLPDSNLTADGVDSERVSALIDTGNSVLRGPEDVVNKILSSVSPSYNPAAHKPVAALPCSVPKHLAFQIGGKMFPVDPRDFISQLSLGDAVTCQADNIATTDPPSVGSLFRWSLGTPFFRSNIVAFYYGNLTHPSEDPPRIGFLSTVPSNADQLLQDAVRKALLNGGDFPNSIEAAPTASAAQQPRITVSPGIGATNVVTGSQQSDLLASPSSSLSQARAAACKRATRGLLNKLTALLVPAVVIVVVV</sequence>
<evidence type="ECO:0000256" key="2">
    <source>
        <dbReference type="ARBA" id="ARBA00007447"/>
    </source>
</evidence>
<dbReference type="Pfam" id="PF08031">
    <property type="entry name" value="BBE"/>
    <property type="match status" value="1"/>
</dbReference>
<name>A0A8H4VP92_9AGAR</name>
<dbReference type="Pfam" id="PF01565">
    <property type="entry name" value="FAD_binding_4"/>
    <property type="match status" value="1"/>
</dbReference>
<dbReference type="InterPro" id="IPR006094">
    <property type="entry name" value="Oxid_FAD_bind_N"/>
</dbReference>
<evidence type="ECO:0000259" key="4">
    <source>
        <dbReference type="PROSITE" id="PS51387"/>
    </source>
</evidence>
<dbReference type="GO" id="GO:0004190">
    <property type="term" value="F:aspartic-type endopeptidase activity"/>
    <property type="evidence" value="ECO:0007669"/>
    <property type="project" value="InterPro"/>
</dbReference>
<dbReference type="PANTHER" id="PTHR13878">
    <property type="entry name" value="GULONOLACTONE OXIDASE"/>
    <property type="match status" value="1"/>
</dbReference>
<proteinExistence type="inferred from homology"/>
<dbReference type="GO" id="GO:0016491">
    <property type="term" value="F:oxidoreductase activity"/>
    <property type="evidence" value="ECO:0007669"/>
    <property type="project" value="UniProtKB-KW"/>
</dbReference>
<dbReference type="Proteomes" id="UP000521872">
    <property type="component" value="Unassembled WGS sequence"/>
</dbReference>
<reference evidence="6 7" key="1">
    <citation type="submission" date="2019-12" db="EMBL/GenBank/DDBJ databases">
        <authorList>
            <person name="Floudas D."/>
            <person name="Bentzer J."/>
            <person name="Ahren D."/>
            <person name="Johansson T."/>
            <person name="Persson P."/>
            <person name="Tunlid A."/>
        </authorList>
    </citation>
    <scope>NUCLEOTIDE SEQUENCE [LARGE SCALE GENOMIC DNA]</scope>
    <source>
        <strain evidence="6 7">CBS 102.39</strain>
    </source>
</reference>
<dbReference type="InterPro" id="IPR036318">
    <property type="entry name" value="FAD-bd_PCMH-like_sf"/>
</dbReference>
<accession>A0A8H4VP92</accession>
<keyword evidence="3" id="KW-0560">Oxidoreductase</keyword>
<dbReference type="CDD" id="cd05471">
    <property type="entry name" value="pepsin_like"/>
    <property type="match status" value="1"/>
</dbReference>
<dbReference type="SUPFAM" id="SSF50630">
    <property type="entry name" value="Acid proteases"/>
    <property type="match status" value="1"/>
</dbReference>
<dbReference type="InterPro" id="IPR016169">
    <property type="entry name" value="FAD-bd_PCMH_sub2"/>
</dbReference>
<dbReference type="InterPro" id="IPR050432">
    <property type="entry name" value="FAD-linked_Oxidoreductases_BP"/>
</dbReference>
<evidence type="ECO:0000256" key="3">
    <source>
        <dbReference type="ARBA" id="ARBA00023002"/>
    </source>
</evidence>
<evidence type="ECO:0000313" key="6">
    <source>
        <dbReference type="EMBL" id="KAF4617921.1"/>
    </source>
</evidence>
<dbReference type="GO" id="GO:0071949">
    <property type="term" value="F:FAD binding"/>
    <property type="evidence" value="ECO:0007669"/>
    <property type="project" value="InterPro"/>
</dbReference>
<dbReference type="InterPro" id="IPR012951">
    <property type="entry name" value="BBE"/>
</dbReference>
<dbReference type="InterPro" id="IPR001461">
    <property type="entry name" value="Aspartic_peptidase_A1"/>
</dbReference>
<dbReference type="PROSITE" id="PS51387">
    <property type="entry name" value="FAD_PCMH"/>
    <property type="match status" value="1"/>
</dbReference>
<dbReference type="InterPro" id="IPR016166">
    <property type="entry name" value="FAD-bd_PCMH"/>
</dbReference>
<feature type="domain" description="Peptidase A1" evidence="5">
    <location>
        <begin position="616"/>
        <end position="992"/>
    </location>
</feature>
<evidence type="ECO:0008006" key="8">
    <source>
        <dbReference type="Google" id="ProtNLM"/>
    </source>
</evidence>
<keyword evidence="7" id="KW-1185">Reference proteome</keyword>
<evidence type="ECO:0000259" key="5">
    <source>
        <dbReference type="PROSITE" id="PS51767"/>
    </source>
</evidence>
<gene>
    <name evidence="6" type="ORF">D9613_005766</name>
</gene>